<dbReference type="InterPro" id="IPR036188">
    <property type="entry name" value="FAD/NAD-bd_sf"/>
</dbReference>
<feature type="region of interest" description="Disordered" evidence="3">
    <location>
        <begin position="356"/>
        <end position="381"/>
    </location>
</feature>
<comment type="caution">
    <text evidence="5">The sequence shown here is derived from an EMBL/GenBank/DDBJ whole genome shotgun (WGS) entry which is preliminary data.</text>
</comment>
<evidence type="ECO:0000313" key="5">
    <source>
        <dbReference type="EMBL" id="CAK9034435.1"/>
    </source>
</evidence>
<gene>
    <name evidence="5" type="ORF">CCMP2556_LOCUS19489</name>
</gene>
<name>A0ABP0L5J6_9DINO</name>
<dbReference type="SUPFAM" id="SSF56425">
    <property type="entry name" value="Succinate dehydrogenase/fumarate reductase flavoprotein, catalytic domain"/>
    <property type="match status" value="1"/>
</dbReference>
<dbReference type="Gene3D" id="3.90.700.10">
    <property type="entry name" value="Succinate dehydrogenase/fumarate reductase flavoprotein, catalytic domain"/>
    <property type="match status" value="1"/>
</dbReference>
<dbReference type="InterPro" id="IPR050315">
    <property type="entry name" value="FAD-oxidoreductase_2"/>
</dbReference>
<dbReference type="Gene3D" id="3.50.50.60">
    <property type="entry name" value="FAD/NAD(P)-binding domain"/>
    <property type="match status" value="1"/>
</dbReference>
<dbReference type="PANTHER" id="PTHR43400">
    <property type="entry name" value="FUMARATE REDUCTASE"/>
    <property type="match status" value="1"/>
</dbReference>
<keyword evidence="6" id="KW-1185">Reference proteome</keyword>
<evidence type="ECO:0000256" key="1">
    <source>
        <dbReference type="ARBA" id="ARBA00022630"/>
    </source>
</evidence>
<proteinExistence type="predicted"/>
<keyword evidence="2" id="KW-0560">Oxidoreductase</keyword>
<feature type="region of interest" description="Disordered" evidence="3">
    <location>
        <begin position="851"/>
        <end position="982"/>
    </location>
</feature>
<organism evidence="5 6">
    <name type="scientific">Durusdinium trenchii</name>
    <dbReference type="NCBI Taxonomy" id="1381693"/>
    <lineage>
        <taxon>Eukaryota</taxon>
        <taxon>Sar</taxon>
        <taxon>Alveolata</taxon>
        <taxon>Dinophyceae</taxon>
        <taxon>Suessiales</taxon>
        <taxon>Symbiodiniaceae</taxon>
        <taxon>Durusdinium</taxon>
    </lineage>
</organism>
<dbReference type="Pfam" id="PF00890">
    <property type="entry name" value="FAD_binding_2"/>
    <property type="match status" value="1"/>
</dbReference>
<dbReference type="SUPFAM" id="SSF51905">
    <property type="entry name" value="FAD/NAD(P)-binding domain"/>
    <property type="match status" value="1"/>
</dbReference>
<dbReference type="EMBL" id="CAXAMN010011114">
    <property type="protein sequence ID" value="CAK9034435.1"/>
    <property type="molecule type" value="Genomic_DNA"/>
</dbReference>
<protein>
    <recommendedName>
        <fullName evidence="4">FAD-dependent oxidoreductase 2 FAD-binding domain-containing protein</fullName>
    </recommendedName>
</protein>
<sequence>MAQAIVVGGGLAGVSAANTVLECGGKVVLVDKSAFCGGNSTKATSGINGAETQTQKAKKVEDSVQLFTSDTLKGGAKKPELVKVLCGNSGPDVDWLVDKFDLDMSLLARLGGHSAPRTHRGKERFPGMTITYALIQMVEKISERSDLARIINKAKVKQLLTKGDAVCGVTYEKKGKDFTEEGPVILATGGFGADFTEDSLLAKYRPDLLHLPTTNGDHTTGDGIKMGEAIGAKSIDLEWVQVHPTGLVEPDDPEAKIKFLAAEALRGVGGLVINADGQRFCNELGRRDYVTGEMWKSKPPYRLILNKAASDEIIWHCKHYTGRGVMKFYQSGEELCKDMNISVSTLEKTHQVHFEAAKKQEKDPEGGPYPAYPSGKTWDEPSGKTGVGKKFFHNILEGSKVKSEPFYSAIITPVIHYCMGGLEIDENSAVVGKSGKAIPGLYAAGEVAGGVHGNNRLGGNSLLDCVVFGRVAGRHCAKYMLGDKFKSMDLKELSGGGLAADKAMAAFVDEAMKEYGGPFACRRPSEMLSPKQVIKKISGSPLAGRQSENHGIEQDEGHEWCYLAAGIPIAFSLKPMLSDTILPALYPLFVCYGVLCLGWPGVGEIPALIAMLLVMGRFHIHRLQEEGVPGRRRAKSLDSFRQYIGYIYEGIFLDDPNRERIFMADLKSFFPMEEEQTTSGRYNDSKLPRNCVRTYASNNLHQKDEPADDNRTSITGKEFLKLARRIFAGDRLADVLACLKRAVVIVLGQHAMYLRLPSQDSRATVHRIKVDDLYKDLLSEKDKPLYSKYTLGIMEHGPEWQDETAREVRVISAGMEKFAAGRPETYIAAVNGEIEEQLIARLLPLRLPNKEIDSSSDQEDVLPSPPVMAPNPGARCNRLGRFKLPPAKQYSGKTTQRGEPSNKPPNPVPQAEREEPPNPGPELSHDLSVEGQAQSAHSAEDVEMEAALEELIDNMPHEDEVEEKPFQHSPFRRKKPDPIISA</sequence>
<accession>A0ABP0L5J6</accession>
<dbReference type="PANTHER" id="PTHR43400:SF1">
    <property type="entry name" value="FUMARATE REDUCTASE"/>
    <property type="match status" value="1"/>
</dbReference>
<keyword evidence="1" id="KW-0285">Flavoprotein</keyword>
<evidence type="ECO:0000259" key="4">
    <source>
        <dbReference type="Pfam" id="PF00890"/>
    </source>
</evidence>
<feature type="compositionally biased region" description="Acidic residues" evidence="3">
    <location>
        <begin position="941"/>
        <end position="952"/>
    </location>
</feature>
<feature type="compositionally biased region" description="Basic and acidic residues" evidence="3">
    <location>
        <begin position="356"/>
        <end position="365"/>
    </location>
</feature>
<dbReference type="Proteomes" id="UP001642484">
    <property type="component" value="Unassembled WGS sequence"/>
</dbReference>
<dbReference type="InterPro" id="IPR027477">
    <property type="entry name" value="Succ_DH/fumarate_Rdtase_cat_sf"/>
</dbReference>
<evidence type="ECO:0000256" key="2">
    <source>
        <dbReference type="ARBA" id="ARBA00023002"/>
    </source>
</evidence>
<reference evidence="5 6" key="1">
    <citation type="submission" date="2024-02" db="EMBL/GenBank/DDBJ databases">
        <authorList>
            <person name="Chen Y."/>
            <person name="Shah S."/>
            <person name="Dougan E. K."/>
            <person name="Thang M."/>
            <person name="Chan C."/>
        </authorList>
    </citation>
    <scope>NUCLEOTIDE SEQUENCE [LARGE SCALE GENOMIC DNA]</scope>
</reference>
<feature type="domain" description="FAD-dependent oxidoreductase 2 FAD-binding" evidence="4">
    <location>
        <begin position="4"/>
        <end position="462"/>
    </location>
</feature>
<evidence type="ECO:0000313" key="6">
    <source>
        <dbReference type="Proteomes" id="UP001642484"/>
    </source>
</evidence>
<feature type="compositionally biased region" description="Basic and acidic residues" evidence="3">
    <location>
        <begin position="955"/>
        <end position="966"/>
    </location>
</feature>
<evidence type="ECO:0000256" key="3">
    <source>
        <dbReference type="SAM" id="MobiDB-lite"/>
    </source>
</evidence>
<dbReference type="InterPro" id="IPR003953">
    <property type="entry name" value="FAD-dep_OxRdtase_2_FAD-bd"/>
</dbReference>